<organism evidence="2 3">
    <name type="scientific">Goodea atripinnis</name>
    <dbReference type="NCBI Taxonomy" id="208336"/>
    <lineage>
        <taxon>Eukaryota</taxon>
        <taxon>Metazoa</taxon>
        <taxon>Chordata</taxon>
        <taxon>Craniata</taxon>
        <taxon>Vertebrata</taxon>
        <taxon>Euteleostomi</taxon>
        <taxon>Actinopterygii</taxon>
        <taxon>Neopterygii</taxon>
        <taxon>Teleostei</taxon>
        <taxon>Neoteleostei</taxon>
        <taxon>Acanthomorphata</taxon>
        <taxon>Ovalentaria</taxon>
        <taxon>Atherinomorphae</taxon>
        <taxon>Cyprinodontiformes</taxon>
        <taxon>Goodeidae</taxon>
        <taxon>Goodea</taxon>
    </lineage>
</organism>
<reference evidence="2 3" key="1">
    <citation type="submission" date="2021-06" db="EMBL/GenBank/DDBJ databases">
        <authorList>
            <person name="Palmer J.M."/>
        </authorList>
    </citation>
    <scope>NUCLEOTIDE SEQUENCE [LARGE SCALE GENOMIC DNA]</scope>
    <source>
        <strain evidence="2 3">GA_2019</strain>
        <tissue evidence="2">Muscle</tissue>
    </source>
</reference>
<proteinExistence type="predicted"/>
<name>A0ABV0N6J8_9TELE</name>
<feature type="region of interest" description="Disordered" evidence="1">
    <location>
        <begin position="92"/>
        <end position="119"/>
    </location>
</feature>
<protein>
    <submittedName>
        <fullName evidence="2">Uncharacterized protein</fullName>
    </submittedName>
</protein>
<comment type="caution">
    <text evidence="2">The sequence shown here is derived from an EMBL/GenBank/DDBJ whole genome shotgun (WGS) entry which is preliminary data.</text>
</comment>
<evidence type="ECO:0000256" key="1">
    <source>
        <dbReference type="SAM" id="MobiDB-lite"/>
    </source>
</evidence>
<feature type="non-terminal residue" evidence="2">
    <location>
        <position position="1"/>
    </location>
</feature>
<sequence length="119" mass="12960">TEGDRPAPNDTVSGIFPGFATTKKHYKSTTDIPCPSSICLLSPCPSSVTDKEQTIWRRCSLNETSNVSRFRHHALSVPNMGSSSPFHFINNSPLHSSPLSPAHSNISSPGREIERLTKA</sequence>
<feature type="compositionally biased region" description="Low complexity" evidence="1">
    <location>
        <begin position="92"/>
        <end position="105"/>
    </location>
</feature>
<dbReference type="EMBL" id="JAHRIO010027955">
    <property type="protein sequence ID" value="MEQ2166981.1"/>
    <property type="molecule type" value="Genomic_DNA"/>
</dbReference>
<evidence type="ECO:0000313" key="3">
    <source>
        <dbReference type="Proteomes" id="UP001476798"/>
    </source>
</evidence>
<dbReference type="Proteomes" id="UP001476798">
    <property type="component" value="Unassembled WGS sequence"/>
</dbReference>
<accession>A0ABV0N6J8</accession>
<keyword evidence="3" id="KW-1185">Reference proteome</keyword>
<evidence type="ECO:0000313" key="2">
    <source>
        <dbReference type="EMBL" id="MEQ2166981.1"/>
    </source>
</evidence>
<gene>
    <name evidence="2" type="ORF">GOODEAATRI_034084</name>
</gene>